<evidence type="ECO:0000313" key="2">
    <source>
        <dbReference type="EMBL" id="GKH83779.1"/>
    </source>
</evidence>
<dbReference type="Proteomes" id="UP001055104">
    <property type="component" value="Unassembled WGS sequence"/>
</dbReference>
<dbReference type="PROSITE" id="PS51257">
    <property type="entry name" value="PROKAR_LIPOPROTEIN"/>
    <property type="match status" value="1"/>
</dbReference>
<evidence type="ECO:0000313" key="3">
    <source>
        <dbReference type="Proteomes" id="UP001055104"/>
    </source>
</evidence>
<dbReference type="AlphaFoldDB" id="A0AA37KRU6"/>
<feature type="chain" id="PRO_5041235980" description="BACON domain-containing protein" evidence="1">
    <location>
        <begin position="26"/>
        <end position="136"/>
    </location>
</feature>
<sequence length="136" mass="15463">MKRLNFFKLLSLVMFSIFSSCSTPSFEETIDGKQSDTIGLSINDTTVDSNGKQLTATTQGMNWKFSEIYDNSKMIEFDNQTTLPFSINGEWFSIVKQSETKFAINVSPNKTGKCRVLEIVMVDRNYSCRLNISQNK</sequence>
<dbReference type="RefSeq" id="WP_244058149.1">
    <property type="nucleotide sequence ID" value="NZ_BQOA01000005.1"/>
</dbReference>
<organism evidence="2 3">
    <name type="scientific">Phocaeicola dorei</name>
    <dbReference type="NCBI Taxonomy" id="357276"/>
    <lineage>
        <taxon>Bacteria</taxon>
        <taxon>Pseudomonadati</taxon>
        <taxon>Bacteroidota</taxon>
        <taxon>Bacteroidia</taxon>
        <taxon>Bacteroidales</taxon>
        <taxon>Bacteroidaceae</taxon>
        <taxon>Phocaeicola</taxon>
    </lineage>
</organism>
<keyword evidence="1" id="KW-0732">Signal</keyword>
<proteinExistence type="predicted"/>
<evidence type="ECO:0008006" key="4">
    <source>
        <dbReference type="Google" id="ProtNLM"/>
    </source>
</evidence>
<dbReference type="EMBL" id="BQOB01000004">
    <property type="protein sequence ID" value="GKH83779.1"/>
    <property type="molecule type" value="Genomic_DNA"/>
</dbReference>
<protein>
    <recommendedName>
        <fullName evidence="4">BACON domain-containing protein</fullName>
    </recommendedName>
</protein>
<comment type="caution">
    <text evidence="2">The sequence shown here is derived from an EMBL/GenBank/DDBJ whole genome shotgun (WGS) entry which is preliminary data.</text>
</comment>
<accession>A0AA37KRU6</accession>
<reference evidence="2" key="1">
    <citation type="submission" date="2022-01" db="EMBL/GenBank/DDBJ databases">
        <title>Novel bile acid biosynthetic pathways are enriched in the microbiome of centenarians.</title>
        <authorList>
            <person name="Sato Y."/>
            <person name="Atarashi K."/>
            <person name="Plichta R.D."/>
            <person name="Arai Y."/>
            <person name="Sasajima S."/>
            <person name="Kearney M.S."/>
            <person name="Suda W."/>
            <person name="Takeshita K."/>
            <person name="Sasaki T."/>
            <person name="Okamoto S."/>
            <person name="Skelly N.A."/>
            <person name="Okamura Y."/>
            <person name="Vlamakis H."/>
            <person name="Li Y."/>
            <person name="Tanoue T."/>
            <person name="Takei H."/>
            <person name="Nittono H."/>
            <person name="Narushima S."/>
            <person name="Irie J."/>
            <person name="Itoh H."/>
            <person name="Moriya K."/>
            <person name="Sugiura Y."/>
            <person name="Suematsu M."/>
            <person name="Moritoki N."/>
            <person name="Shibata S."/>
            <person name="Littman R.D."/>
            <person name="Fischbach A.M."/>
            <person name="Uwamino Y."/>
            <person name="Inoue T."/>
            <person name="Honda A."/>
            <person name="Hattori M."/>
            <person name="Murai T."/>
            <person name="Xavier J.R."/>
            <person name="Hirose N."/>
            <person name="Honda K."/>
        </authorList>
    </citation>
    <scope>NUCLEOTIDE SEQUENCE</scope>
    <source>
        <strain evidence="2">CE91-St7</strain>
    </source>
</reference>
<name>A0AA37KRU6_9BACT</name>
<gene>
    <name evidence="2" type="ORF">CE91St7_46630</name>
</gene>
<evidence type="ECO:0000256" key="1">
    <source>
        <dbReference type="SAM" id="SignalP"/>
    </source>
</evidence>
<feature type="signal peptide" evidence="1">
    <location>
        <begin position="1"/>
        <end position="25"/>
    </location>
</feature>